<dbReference type="EMBL" id="JAADJG010000106">
    <property type="protein sequence ID" value="KAF4455089.1"/>
    <property type="molecule type" value="Genomic_DNA"/>
</dbReference>
<dbReference type="OrthoDB" id="3561261at2759"/>
<sequence length="210" mass="23528">MASSVPALSLGSEIYDAVTSPFQGLQSLVSTVAGTLDLHIAIQDASARACRESQALFQSKALQIFGANAGIYKSLWFLPLTDIVYWDWGIITAVDVPGSEFYNVQNVAVEWPGEIKTLVSDLLRDVQGLFPDCMRLMFVMPHKALPEPNIKFFKVQDYDGIDLDYEDDRYYCWEDIEQEICGLWPIFGSYSTPIMEAVEVAPVRDEVGRI</sequence>
<comment type="caution">
    <text evidence="3">The sequence shown here is derived from an EMBL/GenBank/DDBJ whole genome shotgun (WGS) entry which is preliminary data.</text>
</comment>
<dbReference type="GO" id="GO:0004553">
    <property type="term" value="F:hydrolase activity, hydrolyzing O-glycosyl compounds"/>
    <property type="evidence" value="ECO:0007669"/>
    <property type="project" value="InterPro"/>
</dbReference>
<evidence type="ECO:0000256" key="1">
    <source>
        <dbReference type="ARBA" id="ARBA00004613"/>
    </source>
</evidence>
<protein>
    <submittedName>
        <fullName evidence="3">Uncharacterized protein</fullName>
    </submittedName>
</protein>
<keyword evidence="2" id="KW-0964">Secreted</keyword>
<dbReference type="AlphaFoldDB" id="A0A8H4KST1"/>
<proteinExistence type="predicted"/>
<dbReference type="Proteomes" id="UP000605986">
    <property type="component" value="Unassembled WGS sequence"/>
</dbReference>
<keyword evidence="4" id="KW-1185">Reference proteome</keyword>
<dbReference type="GO" id="GO:0005975">
    <property type="term" value="P:carbohydrate metabolic process"/>
    <property type="evidence" value="ECO:0007669"/>
    <property type="project" value="InterPro"/>
</dbReference>
<dbReference type="PROSITE" id="PS01095">
    <property type="entry name" value="GH18_1"/>
    <property type="match status" value="1"/>
</dbReference>
<evidence type="ECO:0000256" key="2">
    <source>
        <dbReference type="ARBA" id="ARBA00022525"/>
    </source>
</evidence>
<dbReference type="GO" id="GO:0005576">
    <property type="term" value="C:extracellular region"/>
    <property type="evidence" value="ECO:0007669"/>
    <property type="project" value="UniProtKB-SubCell"/>
</dbReference>
<organism evidence="3 4">
    <name type="scientific">Fusarium austroafricanum</name>
    <dbReference type="NCBI Taxonomy" id="2364996"/>
    <lineage>
        <taxon>Eukaryota</taxon>
        <taxon>Fungi</taxon>
        <taxon>Dikarya</taxon>
        <taxon>Ascomycota</taxon>
        <taxon>Pezizomycotina</taxon>
        <taxon>Sordariomycetes</taxon>
        <taxon>Hypocreomycetidae</taxon>
        <taxon>Hypocreales</taxon>
        <taxon>Nectriaceae</taxon>
        <taxon>Fusarium</taxon>
        <taxon>Fusarium concolor species complex</taxon>
    </lineage>
</organism>
<reference evidence="3" key="1">
    <citation type="submission" date="2020-01" db="EMBL/GenBank/DDBJ databases">
        <title>Identification and distribution of gene clusters putatively required for synthesis of sphingolipid metabolism inhibitors in phylogenetically diverse species of the filamentous fungus Fusarium.</title>
        <authorList>
            <person name="Kim H.-S."/>
            <person name="Busman M."/>
            <person name="Brown D.W."/>
            <person name="Divon H."/>
            <person name="Uhlig S."/>
            <person name="Proctor R.H."/>
        </authorList>
    </citation>
    <scope>NUCLEOTIDE SEQUENCE</scope>
    <source>
        <strain evidence="3">NRRL 53441</strain>
    </source>
</reference>
<name>A0A8H4KST1_9HYPO</name>
<gene>
    <name evidence="3" type="ORF">F53441_2528</name>
</gene>
<dbReference type="InterPro" id="IPR001579">
    <property type="entry name" value="Glyco_hydro_18_chit_AS"/>
</dbReference>
<evidence type="ECO:0000313" key="4">
    <source>
        <dbReference type="Proteomes" id="UP000605986"/>
    </source>
</evidence>
<evidence type="ECO:0000313" key="3">
    <source>
        <dbReference type="EMBL" id="KAF4455089.1"/>
    </source>
</evidence>
<accession>A0A8H4KST1</accession>
<comment type="subcellular location">
    <subcellularLocation>
        <location evidence="1">Secreted</location>
    </subcellularLocation>
</comment>